<dbReference type="InterPro" id="IPR003369">
    <property type="entry name" value="TatA/B/E"/>
</dbReference>
<feature type="region of interest" description="Disordered" evidence="10">
    <location>
        <begin position="79"/>
        <end position="139"/>
    </location>
</feature>
<evidence type="ECO:0000256" key="10">
    <source>
        <dbReference type="SAM" id="MobiDB-lite"/>
    </source>
</evidence>
<comment type="subcellular location">
    <subcellularLocation>
        <location evidence="9">Cell membrane</location>
        <topology evidence="9">Single-pass membrane protein</topology>
    </subcellularLocation>
    <subcellularLocation>
        <location evidence="1">Membrane</location>
        <topology evidence="1">Single-pass membrane protein</topology>
    </subcellularLocation>
</comment>
<keyword evidence="2 9" id="KW-0813">Transport</keyword>
<proteinExistence type="inferred from homology"/>
<evidence type="ECO:0000256" key="9">
    <source>
        <dbReference type="HAMAP-Rule" id="MF_00237"/>
    </source>
</evidence>
<sequence>MFDSVGWPEILILALVGLFVLGPERLPEGAAWLGKAVRQIKEYATGAREQIRSEIGPEFDELKKPLDELRSVRNFNPRTAVTKHLLDGENPFEEFKKNSSPLNGSAPTSTNGQSPAATPKPAERPLSPGERPPYDTDAT</sequence>
<evidence type="ECO:0000256" key="8">
    <source>
        <dbReference type="ARBA" id="ARBA00023136"/>
    </source>
</evidence>
<gene>
    <name evidence="9 11" type="primary">tatB</name>
    <name evidence="11" type="ORF">KBO27_26010</name>
</gene>
<dbReference type="InterPro" id="IPR018448">
    <property type="entry name" value="TatB"/>
</dbReference>
<keyword evidence="4 9" id="KW-0812">Transmembrane</keyword>
<dbReference type="PRINTS" id="PR01506">
    <property type="entry name" value="TATBPROTEIN"/>
</dbReference>
<reference evidence="11 12" key="1">
    <citation type="submission" date="2021-04" db="EMBL/GenBank/DDBJ databases">
        <title>Whole-genome sequencing of Saccharopolyspora endophytica KCTC 19397.</title>
        <authorList>
            <person name="Ay H."/>
            <person name="Saygin H."/>
            <person name="Sahin N."/>
        </authorList>
    </citation>
    <scope>NUCLEOTIDE SEQUENCE [LARGE SCALE GENOMIC DNA]</scope>
    <source>
        <strain evidence="11 12">KCTC 19397</strain>
    </source>
</reference>
<protein>
    <recommendedName>
        <fullName evidence="9">Sec-independent protein translocase protein TatB</fullName>
    </recommendedName>
</protein>
<dbReference type="RefSeq" id="WP_210972499.1">
    <property type="nucleotide sequence ID" value="NZ_JAGPXE010000013.1"/>
</dbReference>
<dbReference type="PANTHER" id="PTHR33162:SF1">
    <property type="entry name" value="SEC-INDEPENDENT PROTEIN TRANSLOCASE PROTEIN TATA, CHLOROPLASTIC"/>
    <property type="match status" value="1"/>
</dbReference>
<dbReference type="NCBIfam" id="TIGR01410">
    <property type="entry name" value="tatB"/>
    <property type="match status" value="1"/>
</dbReference>
<comment type="similarity">
    <text evidence="9">Belongs to the TatB family.</text>
</comment>
<evidence type="ECO:0000256" key="2">
    <source>
        <dbReference type="ARBA" id="ARBA00022448"/>
    </source>
</evidence>
<accession>A0ABS5DMV5</accession>
<evidence type="ECO:0000256" key="4">
    <source>
        <dbReference type="ARBA" id="ARBA00022692"/>
    </source>
</evidence>
<dbReference type="PANTHER" id="PTHR33162">
    <property type="entry name" value="SEC-INDEPENDENT PROTEIN TRANSLOCASE PROTEIN TATA, CHLOROPLASTIC"/>
    <property type="match status" value="1"/>
</dbReference>
<dbReference type="HAMAP" id="MF_00237">
    <property type="entry name" value="TatB"/>
    <property type="match status" value="1"/>
</dbReference>
<evidence type="ECO:0000256" key="3">
    <source>
        <dbReference type="ARBA" id="ARBA00022475"/>
    </source>
</evidence>
<keyword evidence="5 9" id="KW-0653">Protein transport</keyword>
<keyword evidence="6 9" id="KW-1133">Transmembrane helix</keyword>
<dbReference type="Gene3D" id="1.20.5.3310">
    <property type="match status" value="1"/>
</dbReference>
<dbReference type="EMBL" id="JAGPXE010000013">
    <property type="protein sequence ID" value="MBQ0927412.1"/>
    <property type="molecule type" value="Genomic_DNA"/>
</dbReference>
<comment type="function">
    <text evidence="9">Part of the twin-arginine translocation (Tat) system that transports large folded proteins containing a characteristic twin-arginine motif in their signal peptide across membranes. Together with TatC, TatB is part of a receptor directly interacting with Tat signal peptides. TatB may form an oligomeric binding site that transiently accommodates folded Tat precursor proteins before their translocation.</text>
</comment>
<name>A0ABS5DMV5_9PSEU</name>
<evidence type="ECO:0000313" key="11">
    <source>
        <dbReference type="EMBL" id="MBQ0927412.1"/>
    </source>
</evidence>
<dbReference type="Proteomes" id="UP000674084">
    <property type="component" value="Unassembled WGS sequence"/>
</dbReference>
<dbReference type="Pfam" id="PF02416">
    <property type="entry name" value="TatA_B_E"/>
    <property type="match status" value="1"/>
</dbReference>
<keyword evidence="7 9" id="KW-0811">Translocation</keyword>
<keyword evidence="8 9" id="KW-0472">Membrane</keyword>
<evidence type="ECO:0000256" key="6">
    <source>
        <dbReference type="ARBA" id="ARBA00022989"/>
    </source>
</evidence>
<comment type="caution">
    <text evidence="11">The sequence shown here is derived from an EMBL/GenBank/DDBJ whole genome shotgun (WGS) entry which is preliminary data.</text>
</comment>
<comment type="subunit">
    <text evidence="9">The Tat system comprises two distinct complexes: a TatABC complex, containing multiple copies of TatA, TatB and TatC subunits, and a separate TatA complex, containing only TatA subunits. Substrates initially bind to the TatABC complex, which probably triggers association of the separate TatA complex to form the active translocon.</text>
</comment>
<evidence type="ECO:0000256" key="5">
    <source>
        <dbReference type="ARBA" id="ARBA00022927"/>
    </source>
</evidence>
<keyword evidence="12" id="KW-1185">Reference proteome</keyword>
<evidence type="ECO:0000256" key="7">
    <source>
        <dbReference type="ARBA" id="ARBA00023010"/>
    </source>
</evidence>
<keyword evidence="3 9" id="KW-1003">Cell membrane</keyword>
<evidence type="ECO:0000313" key="12">
    <source>
        <dbReference type="Proteomes" id="UP000674084"/>
    </source>
</evidence>
<organism evidence="11 12">
    <name type="scientific">Saccharopolyspora endophytica</name>
    <dbReference type="NCBI Taxonomy" id="543886"/>
    <lineage>
        <taxon>Bacteria</taxon>
        <taxon>Bacillati</taxon>
        <taxon>Actinomycetota</taxon>
        <taxon>Actinomycetes</taxon>
        <taxon>Pseudonocardiales</taxon>
        <taxon>Pseudonocardiaceae</taxon>
        <taxon>Saccharopolyspora</taxon>
    </lineage>
</organism>
<evidence type="ECO:0000256" key="1">
    <source>
        <dbReference type="ARBA" id="ARBA00004167"/>
    </source>
</evidence>
<feature type="compositionally biased region" description="Polar residues" evidence="10">
    <location>
        <begin position="98"/>
        <end position="116"/>
    </location>
</feature>